<feature type="compositionally biased region" description="Low complexity" evidence="1">
    <location>
        <begin position="70"/>
        <end position="84"/>
    </location>
</feature>
<dbReference type="AlphaFoldDB" id="A0A8S9S7L6"/>
<feature type="region of interest" description="Disordered" evidence="1">
    <location>
        <begin position="65"/>
        <end position="84"/>
    </location>
</feature>
<reference evidence="3" key="1">
    <citation type="submission" date="2019-12" db="EMBL/GenBank/DDBJ databases">
        <title>Genome sequencing and annotation of Brassica cretica.</title>
        <authorList>
            <person name="Studholme D.J."/>
            <person name="Sarris P."/>
        </authorList>
    </citation>
    <scope>NUCLEOTIDE SEQUENCE</scope>
    <source>
        <strain evidence="3">PFS-109/04</strain>
        <tissue evidence="3">Leaf</tissue>
    </source>
</reference>
<protein>
    <submittedName>
        <fullName evidence="3">Uncharacterized protein</fullName>
    </submittedName>
</protein>
<comment type="caution">
    <text evidence="3">The sequence shown here is derived from an EMBL/GenBank/DDBJ whole genome shotgun (WGS) entry which is preliminary data.</text>
</comment>
<keyword evidence="2" id="KW-1133">Transmembrane helix</keyword>
<sequence>MEGGLGTMFMKVVLFALVQGLVYLILTKSSRVFSKSKSFKRAYSFRPARSVSIRRILAALQDMPAGGEMSPSSNGASSSLASPSLQDDVVPTTAASSTLFLSVAIDINFPVVRLEKYIMNMLKVSSCYRVANVLNAEIVACWSGLRSSIANGSRQLSGRVEQAEIVSRERAEVASWGTDRDREST</sequence>
<keyword evidence="2" id="KW-0472">Membrane</keyword>
<evidence type="ECO:0000313" key="3">
    <source>
        <dbReference type="EMBL" id="KAF3588686.1"/>
    </source>
</evidence>
<evidence type="ECO:0000313" key="4">
    <source>
        <dbReference type="Proteomes" id="UP000712600"/>
    </source>
</evidence>
<dbReference type="PANTHER" id="PTHR34268">
    <property type="entry name" value="OS01G0321850 PROTEIN"/>
    <property type="match status" value="1"/>
</dbReference>
<dbReference type="EMBL" id="QGKX02000088">
    <property type="protein sequence ID" value="KAF3588686.1"/>
    <property type="molecule type" value="Genomic_DNA"/>
</dbReference>
<feature type="transmembrane region" description="Helical" evidence="2">
    <location>
        <begin position="6"/>
        <end position="26"/>
    </location>
</feature>
<name>A0A8S9S7L6_BRACR</name>
<evidence type="ECO:0000256" key="2">
    <source>
        <dbReference type="SAM" id="Phobius"/>
    </source>
</evidence>
<gene>
    <name evidence="3" type="ORF">F2Q69_00027681</name>
</gene>
<proteinExistence type="predicted"/>
<dbReference type="PANTHER" id="PTHR34268:SF8">
    <property type="entry name" value="FAE DOMAIN-CONTAINING PROTEIN"/>
    <property type="match status" value="1"/>
</dbReference>
<evidence type="ECO:0000256" key="1">
    <source>
        <dbReference type="SAM" id="MobiDB-lite"/>
    </source>
</evidence>
<organism evidence="3 4">
    <name type="scientific">Brassica cretica</name>
    <name type="common">Mustard</name>
    <dbReference type="NCBI Taxonomy" id="69181"/>
    <lineage>
        <taxon>Eukaryota</taxon>
        <taxon>Viridiplantae</taxon>
        <taxon>Streptophyta</taxon>
        <taxon>Embryophyta</taxon>
        <taxon>Tracheophyta</taxon>
        <taxon>Spermatophyta</taxon>
        <taxon>Magnoliopsida</taxon>
        <taxon>eudicotyledons</taxon>
        <taxon>Gunneridae</taxon>
        <taxon>Pentapetalae</taxon>
        <taxon>rosids</taxon>
        <taxon>malvids</taxon>
        <taxon>Brassicales</taxon>
        <taxon>Brassicaceae</taxon>
        <taxon>Brassiceae</taxon>
        <taxon>Brassica</taxon>
    </lineage>
</organism>
<dbReference type="Proteomes" id="UP000712600">
    <property type="component" value="Unassembled WGS sequence"/>
</dbReference>
<keyword evidence="2" id="KW-0812">Transmembrane</keyword>
<accession>A0A8S9S7L6</accession>